<proteinExistence type="inferred from homology"/>
<dbReference type="PANTHER" id="PTHR31175">
    <property type="entry name" value="AUXIN-RESPONSIVE FAMILY PROTEIN"/>
    <property type="match status" value="1"/>
</dbReference>
<sequence>MVPLACLQRPIFQELLKMAEEEFGLNIDGAITFPCDSTVLDYIVSLVQRDMSVQMEDALITSLSSSSCSSSSVLPQSHCYQQMPLEGF</sequence>
<comment type="similarity">
    <text evidence="1">Belongs to the ARG7 family.</text>
</comment>
<name>A0A5K1A1C4_9MAGN</name>
<accession>A0A5K1A1C4</accession>
<evidence type="ECO:0000256" key="1">
    <source>
        <dbReference type="ARBA" id="ARBA00006974"/>
    </source>
</evidence>
<gene>
    <name evidence="2" type="ORF">NYM_LOCUS11715</name>
</gene>
<protein>
    <submittedName>
        <fullName evidence="2">Uncharacterized protein</fullName>
    </submittedName>
</protein>
<dbReference type="GO" id="GO:0009733">
    <property type="term" value="P:response to auxin"/>
    <property type="evidence" value="ECO:0007669"/>
    <property type="project" value="InterPro"/>
</dbReference>
<evidence type="ECO:0000313" key="2">
    <source>
        <dbReference type="EMBL" id="VVV95273.1"/>
    </source>
</evidence>
<reference evidence="2" key="1">
    <citation type="submission" date="2019-09" db="EMBL/GenBank/DDBJ databases">
        <authorList>
            <person name="Zhang L."/>
        </authorList>
    </citation>
    <scope>NUCLEOTIDE SEQUENCE</scope>
</reference>
<dbReference type="Pfam" id="PF02519">
    <property type="entry name" value="Auxin_inducible"/>
    <property type="match status" value="1"/>
</dbReference>
<dbReference type="EMBL" id="LR721780">
    <property type="protein sequence ID" value="VVV95273.1"/>
    <property type="molecule type" value="Genomic_DNA"/>
</dbReference>
<dbReference type="InterPro" id="IPR003676">
    <property type="entry name" value="SAUR_fam"/>
</dbReference>
<dbReference type="Gramene" id="NC2G0004520.1">
    <property type="protein sequence ID" value="NC2G0004520.1:cds"/>
    <property type="gene ID" value="NC2G0004520"/>
</dbReference>
<dbReference type="AlphaFoldDB" id="A0A5K1A1C4"/>
<organism evidence="2">
    <name type="scientific">Nymphaea colorata</name>
    <name type="common">pocket water lily</name>
    <dbReference type="NCBI Taxonomy" id="210225"/>
    <lineage>
        <taxon>Eukaryota</taxon>
        <taxon>Viridiplantae</taxon>
        <taxon>Streptophyta</taxon>
        <taxon>Embryophyta</taxon>
        <taxon>Tracheophyta</taxon>
        <taxon>Spermatophyta</taxon>
        <taxon>Magnoliopsida</taxon>
        <taxon>Nymphaeales</taxon>
        <taxon>Nymphaeaceae</taxon>
        <taxon>Nymphaea</taxon>
    </lineage>
</organism>